<proteinExistence type="predicted"/>
<dbReference type="AlphaFoldDB" id="A0A2U3DS74"/>
<dbReference type="InterPro" id="IPR011009">
    <property type="entry name" value="Kinase-like_dom_sf"/>
</dbReference>
<reference evidence="1 2" key="1">
    <citation type="journal article" date="2016" name="Front. Microbiol.">
        <title>Genome and transcriptome sequences reveal the specific parasitism of the nematophagous Purpureocillium lilacinum 36-1.</title>
        <authorList>
            <person name="Xie J."/>
            <person name="Li S."/>
            <person name="Mo C."/>
            <person name="Xiao X."/>
            <person name="Peng D."/>
            <person name="Wang G."/>
            <person name="Xiao Y."/>
        </authorList>
    </citation>
    <scope>NUCLEOTIDE SEQUENCE [LARGE SCALE GENOMIC DNA]</scope>
    <source>
        <strain evidence="1 2">36-1</strain>
    </source>
</reference>
<name>A0A2U3DS74_PURLI</name>
<comment type="caution">
    <text evidence="1">The sequence shown here is derived from an EMBL/GenBank/DDBJ whole genome shotgun (WGS) entry which is preliminary data.</text>
</comment>
<sequence length="207" mass="23152">MDGMTFEFRLGDRIIHGSGGPIDFPCHVYDNIIRLSLAEDANQGLPRNVILKLRGNYHDLFETEQMFYESNTGLQGSFVPQYHGLAIVGGTPALVLSDLGGTMIHDDPSLARDQGSLRVKLTGLLKAVRRAGVVHDDITVLNVLHCENGRLWLVDFEGAQLNKPIDDDGIRKDVAAQVDELVGIMKERYEARMRIQKKWEQRNIALS</sequence>
<accession>A0A2U3DS74</accession>
<gene>
    <name evidence="1" type="ORF">PCL_07402</name>
</gene>
<dbReference type="Proteomes" id="UP000245956">
    <property type="component" value="Unassembled WGS sequence"/>
</dbReference>
<organism evidence="1 2">
    <name type="scientific">Purpureocillium lilacinum</name>
    <name type="common">Paecilomyces lilacinus</name>
    <dbReference type="NCBI Taxonomy" id="33203"/>
    <lineage>
        <taxon>Eukaryota</taxon>
        <taxon>Fungi</taxon>
        <taxon>Dikarya</taxon>
        <taxon>Ascomycota</taxon>
        <taxon>Pezizomycotina</taxon>
        <taxon>Sordariomycetes</taxon>
        <taxon>Hypocreomycetidae</taxon>
        <taxon>Hypocreales</taxon>
        <taxon>Ophiocordycipitaceae</taxon>
        <taxon>Purpureocillium</taxon>
    </lineage>
</organism>
<evidence type="ECO:0000313" key="1">
    <source>
        <dbReference type="EMBL" id="PWI65103.1"/>
    </source>
</evidence>
<protein>
    <recommendedName>
        <fullName evidence="3">Non-specific serine/threonine protein kinase</fullName>
    </recommendedName>
</protein>
<dbReference type="EMBL" id="LCWV01000038">
    <property type="protein sequence ID" value="PWI65103.1"/>
    <property type="molecule type" value="Genomic_DNA"/>
</dbReference>
<dbReference type="SUPFAM" id="SSF56112">
    <property type="entry name" value="Protein kinase-like (PK-like)"/>
    <property type="match status" value="1"/>
</dbReference>
<evidence type="ECO:0000313" key="2">
    <source>
        <dbReference type="Proteomes" id="UP000245956"/>
    </source>
</evidence>
<evidence type="ECO:0008006" key="3">
    <source>
        <dbReference type="Google" id="ProtNLM"/>
    </source>
</evidence>